<organism evidence="7 8">
    <name type="scientific">Tetrahymena thermophila (strain SB210)</name>
    <dbReference type="NCBI Taxonomy" id="312017"/>
    <lineage>
        <taxon>Eukaryota</taxon>
        <taxon>Sar</taxon>
        <taxon>Alveolata</taxon>
        <taxon>Ciliophora</taxon>
        <taxon>Intramacronucleata</taxon>
        <taxon>Oligohymenophorea</taxon>
        <taxon>Hymenostomatida</taxon>
        <taxon>Tetrahymenina</taxon>
        <taxon>Tetrahymenidae</taxon>
        <taxon>Tetrahymena</taxon>
    </lineage>
</organism>
<feature type="compositionally biased region" description="Low complexity" evidence="5">
    <location>
        <begin position="489"/>
        <end position="498"/>
    </location>
</feature>
<dbReference type="RefSeq" id="XP_001023792.2">
    <property type="nucleotide sequence ID" value="XM_001023792.3"/>
</dbReference>
<evidence type="ECO:0000256" key="1">
    <source>
        <dbReference type="ARBA" id="ARBA00004141"/>
    </source>
</evidence>
<name>Q245T6_TETTS</name>
<gene>
    <name evidence="7" type="ORF">TTHERM_00245630</name>
</gene>
<keyword evidence="4 6" id="KW-0472">Membrane</keyword>
<feature type="transmembrane region" description="Helical" evidence="6">
    <location>
        <begin position="390"/>
        <end position="414"/>
    </location>
</feature>
<evidence type="ECO:0000256" key="2">
    <source>
        <dbReference type="ARBA" id="ARBA00022692"/>
    </source>
</evidence>
<dbReference type="GO" id="GO:0022857">
    <property type="term" value="F:transmembrane transporter activity"/>
    <property type="evidence" value="ECO:0007669"/>
    <property type="project" value="InterPro"/>
</dbReference>
<feature type="compositionally biased region" description="Polar residues" evidence="5">
    <location>
        <begin position="473"/>
        <end position="488"/>
    </location>
</feature>
<dbReference type="Proteomes" id="UP000009168">
    <property type="component" value="Unassembled WGS sequence"/>
</dbReference>
<feature type="transmembrane region" description="Helical" evidence="6">
    <location>
        <begin position="299"/>
        <end position="317"/>
    </location>
</feature>
<dbReference type="InterPro" id="IPR011701">
    <property type="entry name" value="MFS"/>
</dbReference>
<feature type="transmembrane region" description="Helical" evidence="6">
    <location>
        <begin position="264"/>
        <end position="287"/>
    </location>
</feature>
<dbReference type="GeneID" id="7841489"/>
<feature type="transmembrane region" description="Helical" evidence="6">
    <location>
        <begin position="107"/>
        <end position="124"/>
    </location>
</feature>
<feature type="transmembrane region" description="Helical" evidence="6">
    <location>
        <begin position="210"/>
        <end position="232"/>
    </location>
</feature>
<dbReference type="Gene3D" id="1.20.1250.20">
    <property type="entry name" value="MFS general substrate transporter like domains"/>
    <property type="match status" value="1"/>
</dbReference>
<dbReference type="HOGENOM" id="CLU_023132_4_2_1"/>
<protein>
    <submittedName>
        <fullName evidence="7">MFS transporter</fullName>
    </submittedName>
</protein>
<evidence type="ECO:0000256" key="4">
    <source>
        <dbReference type="ARBA" id="ARBA00023136"/>
    </source>
</evidence>
<evidence type="ECO:0000313" key="8">
    <source>
        <dbReference type="Proteomes" id="UP000009168"/>
    </source>
</evidence>
<dbReference type="PANTHER" id="PTHR10924:SF6">
    <property type="entry name" value="SOLUTE CARRIER FAMILY 49 MEMBER A3"/>
    <property type="match status" value="1"/>
</dbReference>
<keyword evidence="8" id="KW-1185">Reference proteome</keyword>
<dbReference type="Pfam" id="PF07690">
    <property type="entry name" value="MFS_1"/>
    <property type="match status" value="1"/>
</dbReference>
<sequence length="498" mass="55465">MSTNQKSEEDILDSKEEILLDSKQQSVFSEPEYREYPQRIITLIGFILVASSYLFTLNVFNPISANVSDIYDVPPLVVNLNSLMQNILFLPVTFPVSFVLEKFGMRASVYIAAIIILISVWIRLLVNVNYYYTLLAHILMGLGFPFTQNMVTKLSLVWFRTDKRQMITQILMVLTMVVMLISSLLPGLWMKDYDEQADKLNGYKEGRSNIFSLMKIQAIVVTVIAIVGCIIFKEKPPTPPSFTAEQKREDMGPSIKLLLKSKNYLLTLICYGLFCGNFLATGVTMSFIFKPYGYGSDTVSFAGVGIVISGIIGSAIGGKLFRIKPRFRLYILIAIIGSITGFGLTLVFLPVENKVMVLVPYMIIGLVSLQAFPIFLELASEIAYPVSESVSSGILLGSSHLLGFAFGNIYSAILGDDTKATVTVVQVCNMSMFFICLVILKFLKVELNRTKVDAQHESGLKIVDQNEEEGENSSDLTPAEQPTKSEISNPNNNNYNNF</sequence>
<feature type="region of interest" description="Disordered" evidence="5">
    <location>
        <begin position="462"/>
        <end position="498"/>
    </location>
</feature>
<reference evidence="8" key="1">
    <citation type="journal article" date="2006" name="PLoS Biol.">
        <title>Macronuclear genome sequence of the ciliate Tetrahymena thermophila, a model eukaryote.</title>
        <authorList>
            <person name="Eisen J.A."/>
            <person name="Coyne R.S."/>
            <person name="Wu M."/>
            <person name="Wu D."/>
            <person name="Thiagarajan M."/>
            <person name="Wortman J.R."/>
            <person name="Badger J.H."/>
            <person name="Ren Q."/>
            <person name="Amedeo P."/>
            <person name="Jones K.M."/>
            <person name="Tallon L.J."/>
            <person name="Delcher A.L."/>
            <person name="Salzberg S.L."/>
            <person name="Silva J.C."/>
            <person name="Haas B.J."/>
            <person name="Majoros W.H."/>
            <person name="Farzad M."/>
            <person name="Carlton J.M."/>
            <person name="Smith R.K. Jr."/>
            <person name="Garg J."/>
            <person name="Pearlman R.E."/>
            <person name="Karrer K.M."/>
            <person name="Sun L."/>
            <person name="Manning G."/>
            <person name="Elde N.C."/>
            <person name="Turkewitz A.P."/>
            <person name="Asai D.J."/>
            <person name="Wilkes D.E."/>
            <person name="Wang Y."/>
            <person name="Cai H."/>
            <person name="Collins K."/>
            <person name="Stewart B.A."/>
            <person name="Lee S.R."/>
            <person name="Wilamowska K."/>
            <person name="Weinberg Z."/>
            <person name="Ruzzo W.L."/>
            <person name="Wloga D."/>
            <person name="Gaertig J."/>
            <person name="Frankel J."/>
            <person name="Tsao C.-C."/>
            <person name="Gorovsky M.A."/>
            <person name="Keeling P.J."/>
            <person name="Waller R.F."/>
            <person name="Patron N.J."/>
            <person name="Cherry J.M."/>
            <person name="Stover N.A."/>
            <person name="Krieger C.J."/>
            <person name="del Toro C."/>
            <person name="Ryder H.F."/>
            <person name="Williamson S.C."/>
            <person name="Barbeau R.A."/>
            <person name="Hamilton E.P."/>
            <person name="Orias E."/>
        </authorList>
    </citation>
    <scope>NUCLEOTIDE SEQUENCE [LARGE SCALE GENOMIC DNA]</scope>
    <source>
        <strain evidence="8">SB210</strain>
    </source>
</reference>
<dbReference type="InterPro" id="IPR036259">
    <property type="entry name" value="MFS_trans_sf"/>
</dbReference>
<feature type="transmembrane region" description="Helical" evidence="6">
    <location>
        <begin position="83"/>
        <end position="100"/>
    </location>
</feature>
<dbReference type="InterPro" id="IPR049680">
    <property type="entry name" value="FLVCR1-2_SLC49-like"/>
</dbReference>
<feature type="transmembrane region" description="Helical" evidence="6">
    <location>
        <begin position="167"/>
        <end position="190"/>
    </location>
</feature>
<accession>Q245T6</accession>
<feature type="transmembrane region" description="Helical" evidence="6">
    <location>
        <begin position="420"/>
        <end position="443"/>
    </location>
</feature>
<evidence type="ECO:0000256" key="6">
    <source>
        <dbReference type="SAM" id="Phobius"/>
    </source>
</evidence>
<dbReference type="OMA" id="WRNSDIA"/>
<evidence type="ECO:0000313" key="7">
    <source>
        <dbReference type="EMBL" id="EAS03547.2"/>
    </source>
</evidence>
<evidence type="ECO:0000256" key="5">
    <source>
        <dbReference type="SAM" id="MobiDB-lite"/>
    </source>
</evidence>
<keyword evidence="3 6" id="KW-1133">Transmembrane helix</keyword>
<dbReference type="EMBL" id="GG662474">
    <property type="protein sequence ID" value="EAS03547.2"/>
    <property type="molecule type" value="Genomic_DNA"/>
</dbReference>
<evidence type="ECO:0000256" key="3">
    <source>
        <dbReference type="ARBA" id="ARBA00022989"/>
    </source>
</evidence>
<proteinExistence type="predicted"/>
<feature type="transmembrane region" description="Helical" evidence="6">
    <location>
        <begin position="40"/>
        <end position="63"/>
    </location>
</feature>
<dbReference type="InParanoid" id="Q245T6"/>
<comment type="subcellular location">
    <subcellularLocation>
        <location evidence="1">Membrane</location>
        <topology evidence="1">Multi-pass membrane protein</topology>
    </subcellularLocation>
</comment>
<keyword evidence="2 6" id="KW-0812">Transmembrane</keyword>
<dbReference type="GO" id="GO:0016020">
    <property type="term" value="C:membrane"/>
    <property type="evidence" value="ECO:0007669"/>
    <property type="project" value="UniProtKB-SubCell"/>
</dbReference>
<dbReference type="AlphaFoldDB" id="Q245T6"/>
<dbReference type="KEGG" id="tet:TTHERM_00245630"/>
<dbReference type="OrthoDB" id="422206at2759"/>
<feature type="transmembrane region" description="Helical" evidence="6">
    <location>
        <begin position="130"/>
        <end position="147"/>
    </location>
</feature>
<feature type="transmembrane region" description="Helical" evidence="6">
    <location>
        <begin position="329"/>
        <end position="349"/>
    </location>
</feature>
<dbReference type="eggNOG" id="KOG2563">
    <property type="taxonomic scope" value="Eukaryota"/>
</dbReference>
<dbReference type="PANTHER" id="PTHR10924">
    <property type="entry name" value="MAJOR FACILITATOR SUPERFAMILY PROTEIN-RELATED"/>
    <property type="match status" value="1"/>
</dbReference>
<feature type="transmembrane region" description="Helical" evidence="6">
    <location>
        <begin position="355"/>
        <end position="378"/>
    </location>
</feature>
<dbReference type="SUPFAM" id="SSF103473">
    <property type="entry name" value="MFS general substrate transporter"/>
    <property type="match status" value="1"/>
</dbReference>